<protein>
    <submittedName>
        <fullName evidence="2">Phenylalanine ammonia-lyase</fullName>
    </submittedName>
</protein>
<dbReference type="InterPro" id="IPR008948">
    <property type="entry name" value="L-Aspartase-like"/>
</dbReference>
<dbReference type="SUPFAM" id="SSF48557">
    <property type="entry name" value="L-aspartase-like"/>
    <property type="match status" value="1"/>
</dbReference>
<dbReference type="EMBL" id="AP018786">
    <property type="protein sequence ID" value="BBF23156.1"/>
    <property type="molecule type" value="Genomic_DNA"/>
</dbReference>
<feature type="chain" id="PRO_5016418790" evidence="1">
    <location>
        <begin position="25"/>
        <end position="556"/>
    </location>
</feature>
<evidence type="ECO:0000313" key="2">
    <source>
        <dbReference type="EMBL" id="BBF23156.1"/>
    </source>
</evidence>
<evidence type="ECO:0000313" key="3">
    <source>
        <dbReference type="Proteomes" id="UP000271003"/>
    </source>
</evidence>
<dbReference type="InterPro" id="IPR024083">
    <property type="entry name" value="Fumarase/histidase_N"/>
</dbReference>
<gene>
    <name evidence="2" type="ORF">SUTMEG_10470</name>
</gene>
<evidence type="ECO:0000256" key="1">
    <source>
        <dbReference type="SAM" id="SignalP"/>
    </source>
</evidence>
<dbReference type="RefSeq" id="WP_120176790.1">
    <property type="nucleotide sequence ID" value="NZ_AP018786.1"/>
</dbReference>
<dbReference type="PANTHER" id="PTHR10362">
    <property type="entry name" value="HISTIDINE AMMONIA-LYASE"/>
    <property type="match status" value="1"/>
</dbReference>
<accession>A0A2Z6IEL3</accession>
<organism evidence="2 3">
    <name type="scientific">Sutterella megalosphaeroides</name>
    <dbReference type="NCBI Taxonomy" id="2494234"/>
    <lineage>
        <taxon>Bacteria</taxon>
        <taxon>Pseudomonadati</taxon>
        <taxon>Pseudomonadota</taxon>
        <taxon>Betaproteobacteria</taxon>
        <taxon>Burkholderiales</taxon>
        <taxon>Sutterellaceae</taxon>
        <taxon>Sutterella</taxon>
    </lineage>
</organism>
<feature type="signal peptide" evidence="1">
    <location>
        <begin position="1"/>
        <end position="24"/>
    </location>
</feature>
<dbReference type="Proteomes" id="UP000271003">
    <property type="component" value="Chromosome"/>
</dbReference>
<sequence>MNRRHFFPLTLVAVLAISAAATNAAEHVLDGRTLTVDELWAISAPGETVKISDEGTKRLRAGYKAPIIAAEDGRDIYGLTVNYGALKEKRVTDGEKGKAGVEDEPNRSASIAFNERQMRIQAAGFEPFLPKRTAKMAMVIRLNQMAAGYTAMSEDAARAYAEYVNNDVTPLIPSKGSEGANDLSFATHIGLALMGEWDVMWKGERRKASDVRKELGLKPFHPFGLDGISILSNSNVSEAQAVTAVKKVEQLLNFNAKLVATSLEALNGNVTPFLWHTVETKGWPMQHEASEAILGNLKGSYLWEKDEKRYLQDPLSFRSAGYILAAAMEEVDQAKALLTTAINHTTDNPIVNTEVKADRWYSKLPAVVMNEAGSPTAHVNSCANFDNTQLALQLESVGRALAQVMHASAWRTTQLVDSHRTQLPTYLVAPENKGGDGFANIAQSMSGIYAEGMALTNSVMGYGVPTSIGIEETFSNVNVVADRLDRLSECTAGVFAYEILHTTQAMDIRTRTEKRTLGEGTSKLLASYRTVVPYVDHDRIFTTDLQRSLEWVLDQK</sequence>
<name>A0A2Z6IEL3_9BURK</name>
<dbReference type="InterPro" id="IPR001106">
    <property type="entry name" value="Aromatic_Lyase"/>
</dbReference>
<dbReference type="OrthoDB" id="9806955at2"/>
<reference evidence="2 3" key="1">
    <citation type="journal article" date="2018" name="Int. J. Syst. Evol. Microbiol.">
        <title>Mesosutterella multiformis gen. nov., sp. nov., a member of the family Sutterellaceae and Sutterella megalosphaeroides sp. nov., isolated from human faeces.</title>
        <authorList>
            <person name="Sakamoto M."/>
            <person name="Ikeyama N."/>
            <person name="Kunihiro T."/>
            <person name="Iino T."/>
            <person name="Yuki M."/>
            <person name="Ohkuma M."/>
        </authorList>
    </citation>
    <scope>NUCLEOTIDE SEQUENCE [LARGE SCALE GENOMIC DNA]</scope>
    <source>
        <strain evidence="2 3">6FBBBH3</strain>
    </source>
</reference>
<keyword evidence="2" id="KW-0456">Lyase</keyword>
<dbReference type="GO" id="GO:0016841">
    <property type="term" value="F:ammonia-lyase activity"/>
    <property type="evidence" value="ECO:0007669"/>
    <property type="project" value="UniProtKB-ARBA"/>
</dbReference>
<dbReference type="Gene3D" id="1.20.200.10">
    <property type="entry name" value="Fumarase/aspartase (Central domain)"/>
    <property type="match status" value="1"/>
</dbReference>
<proteinExistence type="predicted"/>
<dbReference type="Gene3D" id="1.10.275.10">
    <property type="entry name" value="Fumarase/aspartase (N-terminal domain)"/>
    <property type="match status" value="1"/>
</dbReference>
<dbReference type="Pfam" id="PF00221">
    <property type="entry name" value="Lyase_aromatic"/>
    <property type="match status" value="1"/>
</dbReference>
<dbReference type="KEGG" id="sutt:SUTMEG_10470"/>
<keyword evidence="1" id="KW-0732">Signal</keyword>
<dbReference type="CDD" id="cd00332">
    <property type="entry name" value="PAL-HAL"/>
    <property type="match status" value="1"/>
</dbReference>
<keyword evidence="3" id="KW-1185">Reference proteome</keyword>
<dbReference type="AlphaFoldDB" id="A0A2Z6IEL3"/>